<dbReference type="Pfam" id="PF02872">
    <property type="entry name" value="5_nucleotid_C"/>
    <property type="match status" value="1"/>
</dbReference>
<dbReference type="InterPro" id="IPR029052">
    <property type="entry name" value="Metallo-depent_PP-like"/>
</dbReference>
<dbReference type="PRINTS" id="PR01607">
    <property type="entry name" value="APYRASEFAMLY"/>
</dbReference>
<dbReference type="AlphaFoldDB" id="A0A7X0PM31"/>
<organism evidence="5 6">
    <name type="scientific">Acidovorax soli</name>
    <dbReference type="NCBI Taxonomy" id="592050"/>
    <lineage>
        <taxon>Bacteria</taxon>
        <taxon>Pseudomonadati</taxon>
        <taxon>Pseudomonadota</taxon>
        <taxon>Betaproteobacteria</taxon>
        <taxon>Burkholderiales</taxon>
        <taxon>Comamonadaceae</taxon>
        <taxon>Acidovorax</taxon>
    </lineage>
</organism>
<keyword evidence="6" id="KW-1185">Reference proteome</keyword>
<keyword evidence="2 5" id="KW-0378">Hydrolase</keyword>
<dbReference type="PROSITE" id="PS51257">
    <property type="entry name" value="PROKAR_LIPOPROTEIN"/>
    <property type="match status" value="1"/>
</dbReference>
<dbReference type="PANTHER" id="PTHR11575">
    <property type="entry name" value="5'-NUCLEOTIDASE-RELATED"/>
    <property type="match status" value="1"/>
</dbReference>
<evidence type="ECO:0000313" key="5">
    <source>
        <dbReference type="EMBL" id="MBB6564324.1"/>
    </source>
</evidence>
<protein>
    <submittedName>
        <fullName evidence="5">5'-nucleotidase</fullName>
        <ecNumber evidence="5">3.1.3.5</ecNumber>
    </submittedName>
</protein>
<feature type="signal peptide" evidence="2">
    <location>
        <begin position="1"/>
        <end position="21"/>
    </location>
</feature>
<dbReference type="SUPFAM" id="SSF55816">
    <property type="entry name" value="5'-nucleotidase (syn. UDP-sugar hydrolase), C-terminal domain"/>
    <property type="match status" value="1"/>
</dbReference>
<dbReference type="Pfam" id="PF00149">
    <property type="entry name" value="Metallophos"/>
    <property type="match status" value="1"/>
</dbReference>
<dbReference type="Proteomes" id="UP000575083">
    <property type="component" value="Unassembled WGS sequence"/>
</dbReference>
<dbReference type="EMBL" id="JACHLK010000036">
    <property type="protein sequence ID" value="MBB6564324.1"/>
    <property type="molecule type" value="Genomic_DNA"/>
</dbReference>
<evidence type="ECO:0000256" key="2">
    <source>
        <dbReference type="RuleBase" id="RU362119"/>
    </source>
</evidence>
<dbReference type="PANTHER" id="PTHR11575:SF24">
    <property type="entry name" value="5'-NUCLEOTIDASE"/>
    <property type="match status" value="1"/>
</dbReference>
<dbReference type="InterPro" id="IPR008334">
    <property type="entry name" value="5'-Nucleotdase_C"/>
</dbReference>
<dbReference type="GO" id="GO:0008253">
    <property type="term" value="F:5'-nucleotidase activity"/>
    <property type="evidence" value="ECO:0007669"/>
    <property type="project" value="UniProtKB-EC"/>
</dbReference>
<dbReference type="Gene3D" id="3.60.21.10">
    <property type="match status" value="1"/>
</dbReference>
<feature type="domain" description="Calcineurin-like phosphoesterase" evidence="3">
    <location>
        <begin position="46"/>
        <end position="300"/>
    </location>
</feature>
<dbReference type="GO" id="GO:0000166">
    <property type="term" value="F:nucleotide binding"/>
    <property type="evidence" value="ECO:0007669"/>
    <property type="project" value="UniProtKB-KW"/>
</dbReference>
<dbReference type="EC" id="3.1.3.5" evidence="5"/>
<feature type="domain" description="5'-Nucleotidase C-terminal" evidence="4">
    <location>
        <begin position="398"/>
        <end position="558"/>
    </location>
</feature>
<dbReference type="GO" id="GO:0009166">
    <property type="term" value="P:nucleotide catabolic process"/>
    <property type="evidence" value="ECO:0007669"/>
    <property type="project" value="InterPro"/>
</dbReference>
<dbReference type="SUPFAM" id="SSF56300">
    <property type="entry name" value="Metallo-dependent phosphatases"/>
    <property type="match status" value="1"/>
</dbReference>
<evidence type="ECO:0000259" key="4">
    <source>
        <dbReference type="Pfam" id="PF02872"/>
    </source>
</evidence>
<gene>
    <name evidence="5" type="ORF">HNP48_007051</name>
</gene>
<comment type="caution">
    <text evidence="5">The sequence shown here is derived from an EMBL/GenBank/DDBJ whole genome shotgun (WGS) entry which is preliminary data.</text>
</comment>
<proteinExistence type="inferred from homology"/>
<dbReference type="InterPro" id="IPR036907">
    <property type="entry name" value="5'-Nucleotdase_C_sf"/>
</dbReference>
<comment type="similarity">
    <text evidence="2">Belongs to the 5'-nucleotidase family.</text>
</comment>
<feature type="chain" id="PRO_5031608167" evidence="2">
    <location>
        <begin position="22"/>
        <end position="598"/>
    </location>
</feature>
<reference evidence="5 6" key="1">
    <citation type="submission" date="2020-08" db="EMBL/GenBank/DDBJ databases">
        <title>Functional genomics of gut bacteria from endangered species of beetles.</title>
        <authorList>
            <person name="Carlos-Shanley C."/>
        </authorList>
    </citation>
    <scope>NUCLEOTIDE SEQUENCE [LARGE SCALE GENOMIC DNA]</scope>
    <source>
        <strain evidence="5 6">S00198</strain>
    </source>
</reference>
<dbReference type="InterPro" id="IPR004843">
    <property type="entry name" value="Calcineurin-like_PHP"/>
</dbReference>
<evidence type="ECO:0000256" key="1">
    <source>
        <dbReference type="ARBA" id="ARBA00022729"/>
    </source>
</evidence>
<keyword evidence="1 2" id="KW-0732">Signal</keyword>
<dbReference type="RefSeq" id="WP_184866260.1">
    <property type="nucleotide sequence ID" value="NZ_JACHLK010000036.1"/>
</dbReference>
<dbReference type="Gene3D" id="3.90.780.10">
    <property type="entry name" value="5'-Nucleotidase, C-terminal domain"/>
    <property type="match status" value="1"/>
</dbReference>
<accession>A0A7X0PM31</accession>
<dbReference type="GO" id="GO:0030288">
    <property type="term" value="C:outer membrane-bounded periplasmic space"/>
    <property type="evidence" value="ECO:0007669"/>
    <property type="project" value="TreeGrafter"/>
</dbReference>
<keyword evidence="2" id="KW-0547">Nucleotide-binding</keyword>
<evidence type="ECO:0000259" key="3">
    <source>
        <dbReference type="Pfam" id="PF00149"/>
    </source>
</evidence>
<evidence type="ECO:0000313" key="6">
    <source>
        <dbReference type="Proteomes" id="UP000575083"/>
    </source>
</evidence>
<dbReference type="InterPro" id="IPR006179">
    <property type="entry name" value="5_nucleotidase/apyrase"/>
</dbReference>
<sequence>MSAATRTRGALLACATAAALAAAGLLAGCAATPVASPTHIDIGLIAFNDLHGNLEPPRMALHVAAPDGSGPARVPAGGAAYMASAIAHLKALHQHHAVVAAGDMVGASPLVSALFLDEPTIEAVNRMGIDFNAVGNHEFDKGWRELLRLKNGGCEKHTVREPCQLNPGFPGTNFGLLAANTSHEDGRPLLPPTGIKRFTEGGVTISVGFIGLTLRGTPAMVAPAGVAGLRFADEADTVNALIPGLRAQGADVIVVMVHEGGETEAALGETSCKGLSGDIVPILERLDPAVDVVVSGHTHRSYLCDYGTVNPAHPLLLTSAGLYGTHVTDISLRVDTATRRVVRKSARQVIVQGEGFTSGPTTFAVDKRFPVFARDEGVHAIVERYRAAAEPQAQRPAGRLTGPVSREPAPSLETSMGNLIADAQLLAAQGPGLNAQISFMNPGGVRGVLVPGADGQVRYGQMFTAQPFGNSLMVHSFTGAQVKAILEQQFASGTNTAQSPRVLSVSKGFTYRYDLRLPAGQRVSGVLLNGQPLRADAVYRVVVSSFLATGGDNFTVFTQGVDGLGAGQDLDALEGYFAAAGGAVVPPATDRIVRVDLP</sequence>
<name>A0A7X0PM31_9BURK</name>
<dbReference type="GO" id="GO:0008768">
    <property type="term" value="F:UDP-sugar diphosphatase activity"/>
    <property type="evidence" value="ECO:0007669"/>
    <property type="project" value="TreeGrafter"/>
</dbReference>